<keyword evidence="2" id="KW-1133">Transmembrane helix</keyword>
<dbReference type="OrthoDB" id="9868994at2"/>
<evidence type="ECO:0000256" key="1">
    <source>
        <dbReference type="SAM" id="MobiDB-lite"/>
    </source>
</evidence>
<gene>
    <name evidence="3" type="ORF">F8O03_08960</name>
</gene>
<feature type="region of interest" description="Disordered" evidence="1">
    <location>
        <begin position="1"/>
        <end position="26"/>
    </location>
</feature>
<keyword evidence="2" id="KW-0812">Transmembrane</keyword>
<accession>A0A7J5B3A6</accession>
<keyword evidence="4" id="KW-1185">Reference proteome</keyword>
<sequence length="91" mass="9960">MDPDQDGPPAASEPPEPPRAEPGLALNGRRSGPYIGAALATVLGCIFLLPLVESWWLKVAVFCVCILPIVIAVWITRRALRRETNRRAGER</sequence>
<reference evidence="3 4" key="1">
    <citation type="submission" date="2019-09" db="EMBL/GenBank/DDBJ databases">
        <title>Phylogeny of genus Pseudoclavibacter and closely related genus.</title>
        <authorList>
            <person name="Li Y."/>
        </authorList>
    </citation>
    <scope>NUCLEOTIDE SEQUENCE [LARGE SCALE GENOMIC DNA]</scope>
    <source>
        <strain evidence="3 4">THG-MD12</strain>
    </source>
</reference>
<dbReference type="AlphaFoldDB" id="A0A7J5B3A6"/>
<evidence type="ECO:0000313" key="3">
    <source>
        <dbReference type="EMBL" id="KAB1638503.1"/>
    </source>
</evidence>
<organism evidence="3 4">
    <name type="scientific">Pseudoclavibacter terrae</name>
    <dbReference type="NCBI Taxonomy" id="1530195"/>
    <lineage>
        <taxon>Bacteria</taxon>
        <taxon>Bacillati</taxon>
        <taxon>Actinomycetota</taxon>
        <taxon>Actinomycetes</taxon>
        <taxon>Micrococcales</taxon>
        <taxon>Microbacteriaceae</taxon>
        <taxon>Pseudoclavibacter</taxon>
    </lineage>
</organism>
<keyword evidence="2" id="KW-0472">Membrane</keyword>
<evidence type="ECO:0000313" key="4">
    <source>
        <dbReference type="Proteomes" id="UP000490386"/>
    </source>
</evidence>
<comment type="caution">
    <text evidence="3">The sequence shown here is derived from an EMBL/GenBank/DDBJ whole genome shotgun (WGS) entry which is preliminary data.</text>
</comment>
<evidence type="ECO:0000256" key="2">
    <source>
        <dbReference type="SAM" id="Phobius"/>
    </source>
</evidence>
<proteinExistence type="predicted"/>
<name>A0A7J5B3A6_9MICO</name>
<feature type="transmembrane region" description="Helical" evidence="2">
    <location>
        <begin position="55"/>
        <end position="76"/>
    </location>
</feature>
<dbReference type="Proteomes" id="UP000490386">
    <property type="component" value="Unassembled WGS sequence"/>
</dbReference>
<dbReference type="RefSeq" id="WP_151423534.1">
    <property type="nucleotide sequence ID" value="NZ_WBJX01000002.1"/>
</dbReference>
<dbReference type="EMBL" id="WBJX01000002">
    <property type="protein sequence ID" value="KAB1638503.1"/>
    <property type="molecule type" value="Genomic_DNA"/>
</dbReference>
<protein>
    <submittedName>
        <fullName evidence="3">Uncharacterized protein</fullName>
    </submittedName>
</protein>